<keyword evidence="3" id="KW-0732">Signal</keyword>
<dbReference type="PANTHER" id="PTHR42970">
    <property type="entry name" value="PECTATE LYASE C-RELATED"/>
    <property type="match status" value="1"/>
</dbReference>
<gene>
    <name evidence="5" type="primary">pelL_1</name>
    <name evidence="5" type="ORF">Pla123a_09970</name>
</gene>
<feature type="signal peptide" evidence="3">
    <location>
        <begin position="1"/>
        <end position="43"/>
    </location>
</feature>
<keyword evidence="1" id="KW-0479">Metal-binding</keyword>
<evidence type="ECO:0000259" key="4">
    <source>
        <dbReference type="Pfam" id="PF22842"/>
    </source>
</evidence>
<dbReference type="EMBL" id="SJPO01000002">
    <property type="protein sequence ID" value="TWT78207.1"/>
    <property type="molecule type" value="Genomic_DNA"/>
</dbReference>
<organism evidence="5 6">
    <name type="scientific">Posidoniimonas polymericola</name>
    <dbReference type="NCBI Taxonomy" id="2528002"/>
    <lineage>
        <taxon>Bacteria</taxon>
        <taxon>Pseudomonadati</taxon>
        <taxon>Planctomycetota</taxon>
        <taxon>Planctomycetia</taxon>
        <taxon>Pirellulales</taxon>
        <taxon>Lacipirellulaceae</taxon>
        <taxon>Posidoniimonas</taxon>
    </lineage>
</organism>
<accession>A0A5C5YUB0</accession>
<dbReference type="Proteomes" id="UP000318478">
    <property type="component" value="Unassembled WGS sequence"/>
</dbReference>
<name>A0A5C5YUB0_9BACT</name>
<keyword evidence="6" id="KW-1185">Reference proteome</keyword>
<dbReference type="Pfam" id="PF22842">
    <property type="entry name" value="Pel9A-like_beta_helix"/>
    <property type="match status" value="1"/>
</dbReference>
<evidence type="ECO:0000313" key="5">
    <source>
        <dbReference type="EMBL" id="TWT78207.1"/>
    </source>
</evidence>
<sequence length="1319" mass="138870" precursor="true">MNRRPRGRKYGTEKAPMTNPVKTCRRAAALLILAALTIPPAHAAEYFIAPGGSNAGSGSIASPWGGFDYAIGQLSPGDTLYVRGGQYDLDNRVRFQSSSAGTEAAPVRVWSYADETPVLDFSGMSNSLWGGSSGRGIQVDGGADWLHLKGLTIQNARDNGIWSGANHGVYEQMVTRWNGDSGLQLSGAAAHNLILNADSYENYDPSSNGENADGFALKFSDLGPGNVVRGARAWGNADDGWDMWQSIAGGVLVEDSWSFDNGKILPRFFEVDALEQNNLTNGNFNGDGNGFKLGQDAGPHVLNRVLAWDNQVRGIDVNGNGFGVQVNNATVFDSNRNWQFDEESFETVNQHLLRNNISVAGSQSDIFQSGVTDSFNTWNGIPVNSADFLSLDDTIARGPRQADGSLPVSGFLRLAPGSNLIDAGTDVDLPYNGSAPDLGAFESALPGDFNADSLVDAADYTVWRDAQGTDESQINFAGNGDNLVTGLDYDVWRANFGATEVSSGAPTTAPEPAALPLIGAVGLLLAAGKRRRYALATAACVALAAPQAVTAQLPAFPGAEGYGGTFSGAAPAAGWFSNATVYHVTNLNDSGPGSFRDAFQQNSANKIVVFDVGGTINIADNVDIKNLANYYIAGQTAPSPVTVYGDTVQLTHSSGKENRNVVLRYLSFRKGDGNGQDSITFAGSGLGTNLILDHLSASWSEDEILSVTNNNTNISVQYTMIHDALVSNHAYGSLIRPKISSEVTFHHNLYANNASRQARFGTYNGETLTADFRNNVVYNFRDRASYTGGSSDAEQEYSDVNYVGNYIIAGPGTQGSPNYAFSVDKNVTSRVYQSGNYIDPDDAPGGTPADGVVDGADTGWAMFRVSTPVTDQSLTQMASPFATPAVATQTAPDAYNQVRDYVGNWWWDRDAIDSRVLGNLTNFTSPTIGLSSPDSGELNALLAAPATSHPANYDTDGDAMPDVWELAHGLNPNLASDWNLDFDADGYINLIEFINEKGEFPAPTPLVFTGGADSRYANIMNWRTDDQGVTAGTPWQPSRFDNAVIKSGAIVVDAVGQHAGLLEIAPDAGDNAALTIAAGWLMVEHETRVGGAAGQGELRLAPGATLYSPTIVVNDSGSLVGAGEIVGDVTSSGAVAPGESAGVIMIVGNYTQAASGILMMELAAADNHDALAASGDLTAGGALEVTLIDGFQPSAGDSFPLLAWGGQKGGAFDSLLLPALSAPLAWDVTLLESQGLLSVVQAALLPGDFNDDGVVDAADYTVWRDNTSGAYTPGDYQTWRSNYGSAAATGGETPVPEPVGLLLLVATCGASPRRSERPK</sequence>
<dbReference type="PANTHER" id="PTHR42970:SF1">
    <property type="entry name" value="PECTATE LYASE C-RELATED"/>
    <property type="match status" value="1"/>
</dbReference>
<dbReference type="SUPFAM" id="SSF51126">
    <property type="entry name" value="Pectin lyase-like"/>
    <property type="match status" value="2"/>
</dbReference>
<dbReference type="EC" id="4.2.2.2" evidence="5"/>
<dbReference type="InterPro" id="IPR011050">
    <property type="entry name" value="Pectin_lyase_fold/virulence"/>
</dbReference>
<dbReference type="InterPro" id="IPR052063">
    <property type="entry name" value="Polysaccharide_Lyase_1"/>
</dbReference>
<dbReference type="GO" id="GO:0046872">
    <property type="term" value="F:metal ion binding"/>
    <property type="evidence" value="ECO:0007669"/>
    <property type="project" value="UniProtKB-KW"/>
</dbReference>
<evidence type="ECO:0000256" key="1">
    <source>
        <dbReference type="ARBA" id="ARBA00022723"/>
    </source>
</evidence>
<dbReference type="InterPro" id="IPR012334">
    <property type="entry name" value="Pectin_lyas_fold"/>
</dbReference>
<evidence type="ECO:0000313" key="6">
    <source>
        <dbReference type="Proteomes" id="UP000318478"/>
    </source>
</evidence>
<feature type="chain" id="PRO_5023138017" evidence="3">
    <location>
        <begin position="44"/>
        <end position="1319"/>
    </location>
</feature>
<evidence type="ECO:0000256" key="2">
    <source>
        <dbReference type="ARBA" id="ARBA00023180"/>
    </source>
</evidence>
<dbReference type="Gene3D" id="2.160.20.10">
    <property type="entry name" value="Single-stranded right-handed beta-helix, Pectin lyase-like"/>
    <property type="match status" value="2"/>
</dbReference>
<keyword evidence="5" id="KW-0456">Lyase</keyword>
<dbReference type="InterPro" id="IPR053868">
    <property type="entry name" value="Pel9A-like_beta_helix"/>
</dbReference>
<protein>
    <submittedName>
        <fullName evidence="5">Pectate lyase L</fullName>
        <ecNumber evidence="5">4.2.2.2</ecNumber>
    </submittedName>
</protein>
<evidence type="ECO:0000256" key="3">
    <source>
        <dbReference type="SAM" id="SignalP"/>
    </source>
</evidence>
<comment type="caution">
    <text evidence="5">The sequence shown here is derived from an EMBL/GenBank/DDBJ whole genome shotgun (WGS) entry which is preliminary data.</text>
</comment>
<keyword evidence="2" id="KW-0325">Glycoprotein</keyword>
<reference evidence="5 6" key="1">
    <citation type="submission" date="2019-02" db="EMBL/GenBank/DDBJ databases">
        <title>Deep-cultivation of Planctomycetes and their phenomic and genomic characterization uncovers novel biology.</title>
        <authorList>
            <person name="Wiegand S."/>
            <person name="Jogler M."/>
            <person name="Boedeker C."/>
            <person name="Pinto D."/>
            <person name="Vollmers J."/>
            <person name="Rivas-Marin E."/>
            <person name="Kohn T."/>
            <person name="Peeters S.H."/>
            <person name="Heuer A."/>
            <person name="Rast P."/>
            <person name="Oberbeckmann S."/>
            <person name="Bunk B."/>
            <person name="Jeske O."/>
            <person name="Meyerdierks A."/>
            <person name="Storesund J.E."/>
            <person name="Kallscheuer N."/>
            <person name="Luecker S."/>
            <person name="Lage O.M."/>
            <person name="Pohl T."/>
            <person name="Merkel B.J."/>
            <person name="Hornburger P."/>
            <person name="Mueller R.-W."/>
            <person name="Bruemmer F."/>
            <person name="Labrenz M."/>
            <person name="Spormann A.M."/>
            <person name="Op Den Camp H."/>
            <person name="Overmann J."/>
            <person name="Amann R."/>
            <person name="Jetten M.S.M."/>
            <person name="Mascher T."/>
            <person name="Medema M.H."/>
            <person name="Devos D.P."/>
            <person name="Kaster A.-K."/>
            <person name="Ovreas L."/>
            <person name="Rohde M."/>
            <person name="Galperin M.Y."/>
            <person name="Jogler C."/>
        </authorList>
    </citation>
    <scope>NUCLEOTIDE SEQUENCE [LARGE SCALE GENOMIC DNA]</scope>
    <source>
        <strain evidence="5 6">Pla123a</strain>
    </source>
</reference>
<dbReference type="GO" id="GO:0030570">
    <property type="term" value="F:pectate lyase activity"/>
    <property type="evidence" value="ECO:0007669"/>
    <property type="project" value="UniProtKB-EC"/>
</dbReference>
<feature type="domain" description="Pel9A-like right handed beta-helix region" evidence="4">
    <location>
        <begin position="161"/>
        <end position="341"/>
    </location>
</feature>
<proteinExistence type="predicted"/>